<keyword evidence="4 7" id="KW-0255">Endonuclease</keyword>
<name>A0A6C0R846_9BACT</name>
<dbReference type="GO" id="GO:0008270">
    <property type="term" value="F:zinc ion binding"/>
    <property type="evidence" value="ECO:0007669"/>
    <property type="project" value="UniProtKB-UniRule"/>
</dbReference>
<evidence type="ECO:0000256" key="4">
    <source>
        <dbReference type="ARBA" id="ARBA00022759"/>
    </source>
</evidence>
<dbReference type="PANTHER" id="PTHR46986">
    <property type="entry name" value="ENDORIBONUCLEASE YBEY, CHLOROPLASTIC"/>
    <property type="match status" value="1"/>
</dbReference>
<dbReference type="Gene3D" id="3.40.390.30">
    <property type="entry name" value="Metalloproteases ('zincins'), catalytic domain"/>
    <property type="match status" value="1"/>
</dbReference>
<keyword evidence="7" id="KW-0698">rRNA processing</keyword>
<feature type="binding site" evidence="7">
    <location>
        <position position="118"/>
    </location>
    <ligand>
        <name>Zn(2+)</name>
        <dbReference type="ChEBI" id="CHEBI:29105"/>
        <note>catalytic</note>
    </ligand>
</feature>
<keyword evidence="7" id="KW-0690">Ribosome biogenesis</keyword>
<evidence type="ECO:0000256" key="5">
    <source>
        <dbReference type="ARBA" id="ARBA00022801"/>
    </source>
</evidence>
<organism evidence="8 9">
    <name type="scientific">Draconibacterium halophilum</name>
    <dbReference type="NCBI Taxonomy" id="2706887"/>
    <lineage>
        <taxon>Bacteria</taxon>
        <taxon>Pseudomonadati</taxon>
        <taxon>Bacteroidota</taxon>
        <taxon>Bacteroidia</taxon>
        <taxon>Marinilabiliales</taxon>
        <taxon>Prolixibacteraceae</taxon>
        <taxon>Draconibacterium</taxon>
    </lineage>
</organism>
<keyword evidence="2 7" id="KW-0540">Nuclease</keyword>
<dbReference type="GO" id="GO:0005737">
    <property type="term" value="C:cytoplasm"/>
    <property type="evidence" value="ECO:0007669"/>
    <property type="project" value="UniProtKB-SubCell"/>
</dbReference>
<evidence type="ECO:0000256" key="1">
    <source>
        <dbReference type="ARBA" id="ARBA00010875"/>
    </source>
</evidence>
<sequence>MKSIEFYFEDIEPVSFHEHFLKEQVESLIINETYKVGELTIVFCSDKFLLEMNKQYLDHDYYTDIITFDYVEKNVISGDLFISIDRVNENAEYYKIAQLKELYRVVLHGVLHLVGYKDKTDDEQEEMTKMEEFYLSKIDFKELKV</sequence>
<evidence type="ECO:0000256" key="2">
    <source>
        <dbReference type="ARBA" id="ARBA00022722"/>
    </source>
</evidence>
<evidence type="ECO:0000256" key="7">
    <source>
        <dbReference type="HAMAP-Rule" id="MF_00009"/>
    </source>
</evidence>
<dbReference type="GO" id="GO:0006364">
    <property type="term" value="P:rRNA processing"/>
    <property type="evidence" value="ECO:0007669"/>
    <property type="project" value="UniProtKB-UniRule"/>
</dbReference>
<proteinExistence type="inferred from homology"/>
<feature type="binding site" evidence="7">
    <location>
        <position position="108"/>
    </location>
    <ligand>
        <name>Zn(2+)</name>
        <dbReference type="ChEBI" id="CHEBI:29105"/>
        <note>catalytic</note>
    </ligand>
</feature>
<reference evidence="8 9" key="1">
    <citation type="submission" date="2020-02" db="EMBL/GenBank/DDBJ databases">
        <title>Genome sequencing for Draconibacterium sp. strain M1.</title>
        <authorList>
            <person name="Park S.-J."/>
        </authorList>
    </citation>
    <scope>NUCLEOTIDE SEQUENCE [LARGE SCALE GENOMIC DNA]</scope>
    <source>
        <strain evidence="8 9">M1</strain>
    </source>
</reference>
<keyword evidence="6 7" id="KW-0862">Zinc</keyword>
<dbReference type="InterPro" id="IPR002036">
    <property type="entry name" value="YbeY"/>
</dbReference>
<comment type="similarity">
    <text evidence="1 7">Belongs to the endoribonuclease YbeY family.</text>
</comment>
<evidence type="ECO:0000313" key="8">
    <source>
        <dbReference type="EMBL" id="QIA06534.1"/>
    </source>
</evidence>
<keyword evidence="5 7" id="KW-0378">Hydrolase</keyword>
<comment type="subcellular location">
    <subcellularLocation>
        <location evidence="7">Cytoplasm</location>
    </subcellularLocation>
</comment>
<dbReference type="KEGG" id="drc:G0Q07_01770"/>
<dbReference type="AlphaFoldDB" id="A0A6C0R846"/>
<dbReference type="PROSITE" id="PS01306">
    <property type="entry name" value="UPF0054"/>
    <property type="match status" value="1"/>
</dbReference>
<dbReference type="EMBL" id="CP048409">
    <property type="protein sequence ID" value="QIA06534.1"/>
    <property type="molecule type" value="Genomic_DNA"/>
</dbReference>
<keyword evidence="9" id="KW-1185">Reference proteome</keyword>
<evidence type="ECO:0000256" key="6">
    <source>
        <dbReference type="ARBA" id="ARBA00022833"/>
    </source>
</evidence>
<dbReference type="EC" id="3.1.-.-" evidence="7"/>
<dbReference type="Pfam" id="PF02130">
    <property type="entry name" value="YbeY"/>
    <property type="match status" value="1"/>
</dbReference>
<keyword evidence="7" id="KW-0963">Cytoplasm</keyword>
<evidence type="ECO:0000256" key="3">
    <source>
        <dbReference type="ARBA" id="ARBA00022723"/>
    </source>
</evidence>
<dbReference type="GO" id="GO:0004222">
    <property type="term" value="F:metalloendopeptidase activity"/>
    <property type="evidence" value="ECO:0007669"/>
    <property type="project" value="InterPro"/>
</dbReference>
<dbReference type="HAMAP" id="MF_00009">
    <property type="entry name" value="Endoribonucl_YbeY"/>
    <property type="match status" value="1"/>
</dbReference>
<accession>A0A6C0R846</accession>
<evidence type="ECO:0000313" key="9">
    <source>
        <dbReference type="Proteomes" id="UP000474630"/>
    </source>
</evidence>
<dbReference type="PANTHER" id="PTHR46986:SF1">
    <property type="entry name" value="ENDORIBONUCLEASE YBEY, CHLOROPLASTIC"/>
    <property type="match status" value="1"/>
</dbReference>
<gene>
    <name evidence="7 8" type="primary">ybeY</name>
    <name evidence="8" type="ORF">G0Q07_01770</name>
</gene>
<dbReference type="GO" id="GO:0004521">
    <property type="term" value="F:RNA endonuclease activity"/>
    <property type="evidence" value="ECO:0007669"/>
    <property type="project" value="UniProtKB-UniRule"/>
</dbReference>
<protein>
    <recommendedName>
        <fullName evidence="7">Endoribonuclease YbeY</fullName>
        <ecNumber evidence="7">3.1.-.-</ecNumber>
    </recommendedName>
</protein>
<dbReference type="RefSeq" id="WP_163344466.1">
    <property type="nucleotide sequence ID" value="NZ_CP048409.1"/>
</dbReference>
<dbReference type="InterPro" id="IPR020549">
    <property type="entry name" value="YbeY_CS"/>
</dbReference>
<dbReference type="SUPFAM" id="SSF55486">
    <property type="entry name" value="Metalloproteases ('zincins'), catalytic domain"/>
    <property type="match status" value="1"/>
</dbReference>
<keyword evidence="3 7" id="KW-0479">Metal-binding</keyword>
<comment type="function">
    <text evidence="7">Single strand-specific metallo-endoribonuclease involved in late-stage 70S ribosome quality control and in maturation of the 3' terminus of the 16S rRNA.</text>
</comment>
<dbReference type="NCBIfam" id="TIGR00043">
    <property type="entry name" value="rRNA maturation RNase YbeY"/>
    <property type="match status" value="1"/>
</dbReference>
<feature type="binding site" evidence="7">
    <location>
        <position position="112"/>
    </location>
    <ligand>
        <name>Zn(2+)</name>
        <dbReference type="ChEBI" id="CHEBI:29105"/>
        <note>catalytic</note>
    </ligand>
</feature>
<comment type="cofactor">
    <cofactor evidence="7">
        <name>Zn(2+)</name>
        <dbReference type="ChEBI" id="CHEBI:29105"/>
    </cofactor>
    <text evidence="7">Binds 1 zinc ion.</text>
</comment>
<dbReference type="InterPro" id="IPR023091">
    <property type="entry name" value="MetalPrtase_cat_dom_sf_prd"/>
</dbReference>
<dbReference type="Proteomes" id="UP000474630">
    <property type="component" value="Chromosome"/>
</dbReference>